<feature type="domain" description="Solute-binding protein family 5" evidence="7">
    <location>
        <begin position="241"/>
        <end position="557"/>
    </location>
</feature>
<dbReference type="EMBL" id="CAJNIZ010001205">
    <property type="protein sequence ID" value="CAE7185189.1"/>
    <property type="molecule type" value="Genomic_DNA"/>
</dbReference>
<evidence type="ECO:0000313" key="9">
    <source>
        <dbReference type="Proteomes" id="UP000649617"/>
    </source>
</evidence>
<protein>
    <submittedName>
        <fullName evidence="8">NikA protein</fullName>
    </submittedName>
</protein>
<reference evidence="8" key="1">
    <citation type="submission" date="2021-02" db="EMBL/GenBank/DDBJ databases">
        <authorList>
            <person name="Dougan E. K."/>
            <person name="Rhodes N."/>
            <person name="Thang M."/>
            <person name="Chan C."/>
        </authorList>
    </citation>
    <scope>NUCLEOTIDE SEQUENCE</scope>
</reference>
<proteinExistence type="inferred from homology"/>
<dbReference type="PANTHER" id="PTHR30290:SF9">
    <property type="entry name" value="OLIGOPEPTIDE-BINDING PROTEIN APPA"/>
    <property type="match status" value="1"/>
</dbReference>
<dbReference type="Gene3D" id="3.40.190.10">
    <property type="entry name" value="Periplasmic binding protein-like II"/>
    <property type="match status" value="1"/>
</dbReference>
<evidence type="ECO:0000256" key="1">
    <source>
        <dbReference type="ARBA" id="ARBA00005695"/>
    </source>
</evidence>
<dbReference type="Pfam" id="PF00496">
    <property type="entry name" value="SBP_bac_5"/>
    <property type="match status" value="1"/>
</dbReference>
<dbReference type="AlphaFoldDB" id="A0A812ITC1"/>
<dbReference type="InterPro" id="IPR039424">
    <property type="entry name" value="SBP_5"/>
</dbReference>
<evidence type="ECO:0000256" key="6">
    <source>
        <dbReference type="SAM" id="SignalP"/>
    </source>
</evidence>
<comment type="similarity">
    <text evidence="1">Belongs to the bacterial solute-binding protein 5 family.</text>
</comment>
<keyword evidence="5" id="KW-1133">Transmembrane helix</keyword>
<feature type="transmembrane region" description="Helical" evidence="5">
    <location>
        <begin position="577"/>
        <end position="599"/>
    </location>
</feature>
<evidence type="ECO:0000259" key="7">
    <source>
        <dbReference type="Pfam" id="PF00496"/>
    </source>
</evidence>
<evidence type="ECO:0000256" key="2">
    <source>
        <dbReference type="ARBA" id="ARBA00022448"/>
    </source>
</evidence>
<keyword evidence="5" id="KW-0472">Membrane</keyword>
<gene>
    <name evidence="8" type="primary">nikA</name>
    <name evidence="8" type="ORF">SPIL2461_LOCUS1241</name>
</gene>
<feature type="signal peptide" evidence="6">
    <location>
        <begin position="1"/>
        <end position="21"/>
    </location>
</feature>
<evidence type="ECO:0000256" key="5">
    <source>
        <dbReference type="SAM" id="Phobius"/>
    </source>
</evidence>
<dbReference type="InterPro" id="IPR000914">
    <property type="entry name" value="SBP_5_dom"/>
</dbReference>
<feature type="region of interest" description="Disordered" evidence="4">
    <location>
        <begin position="609"/>
        <end position="637"/>
    </location>
</feature>
<accession>A0A812ITC1</accession>
<dbReference type="SUPFAM" id="SSF53850">
    <property type="entry name" value="Periplasmic binding protein-like II"/>
    <property type="match status" value="2"/>
</dbReference>
<organism evidence="8 9">
    <name type="scientific">Symbiodinium pilosum</name>
    <name type="common">Dinoflagellate</name>
    <dbReference type="NCBI Taxonomy" id="2952"/>
    <lineage>
        <taxon>Eukaryota</taxon>
        <taxon>Sar</taxon>
        <taxon>Alveolata</taxon>
        <taxon>Dinophyceae</taxon>
        <taxon>Suessiales</taxon>
        <taxon>Symbiodiniaceae</taxon>
        <taxon>Symbiodinium</taxon>
    </lineage>
</organism>
<dbReference type="GO" id="GO:0015833">
    <property type="term" value="P:peptide transport"/>
    <property type="evidence" value="ECO:0007669"/>
    <property type="project" value="TreeGrafter"/>
</dbReference>
<feature type="compositionally biased region" description="Basic and acidic residues" evidence="4">
    <location>
        <begin position="609"/>
        <end position="619"/>
    </location>
</feature>
<keyword evidence="3 6" id="KW-0732">Signal</keyword>
<sequence>MMNSFLALLAVGAMLPWAVEGTCRQHTLDFIVLEGDPLMAQIEDDIVTDLAAVGVTVNTRFLPKEQFNAAMQEGDFNLCFTESWGPPYDPQSFATGWFRPENEAHYAAMQKMEPPMTMSQMETLVTNVLSVESEEARQEKWTEILLEMHRQAISNPMWSRRVPAIWSRRLQGYTSGHQQYDYPMHNFMVDMGSSTIRVAPGAQTGLFVTTGPMDPHSYRPNEFFISNWIYEGLVHYGENGEIVPALATSWTFTDTTDGGQRWRFTLRTGVKFHDGVDFNCAAVKLNFDHVLQPPLNHNWYHGWYHLPLHATSWDCDGEVFEVMLDAPYYPFLQEISLIRPLRILSPESFANGPSTSPITHNSCPTRWGHVNGDGSMPDVDSGVSVQCVGIRNFSGTGPWIFAGSTNRADGSIAELKFIKNSDWWGEAGNVQEMIVVNYNNSNQVKAALLDGSLDVAVGDKVLTPQQVQEMEKQHSVSHRTILGPRLFNQIIVMNAAQAPTDDILLRRLIMHSINKAKIVENELYGQSSVADSLFPKDAPYCDIDLTPRWDYDLEKAQLLNCVEVITDATSSNDSTPLVLGVVGGALVLVVAVSLACFFMGRRSGYNKFSEEENQKKRDLASGPPAVVGSPGADPGADRRIKLELESSEDVGLLKEIPESLKRRLHEEIFMPLLSIAPFLPAW</sequence>
<name>A0A812ITC1_SYMPI</name>
<dbReference type="OrthoDB" id="37683at2759"/>
<dbReference type="Gene3D" id="3.10.105.10">
    <property type="entry name" value="Dipeptide-binding Protein, Domain 3"/>
    <property type="match status" value="2"/>
</dbReference>
<evidence type="ECO:0000256" key="3">
    <source>
        <dbReference type="ARBA" id="ARBA00022729"/>
    </source>
</evidence>
<feature type="non-terminal residue" evidence="8">
    <location>
        <position position="682"/>
    </location>
</feature>
<comment type="caution">
    <text evidence="8">The sequence shown here is derived from an EMBL/GenBank/DDBJ whole genome shotgun (WGS) entry which is preliminary data.</text>
</comment>
<evidence type="ECO:0000256" key="4">
    <source>
        <dbReference type="SAM" id="MobiDB-lite"/>
    </source>
</evidence>
<keyword evidence="9" id="KW-1185">Reference proteome</keyword>
<evidence type="ECO:0000313" key="8">
    <source>
        <dbReference type="EMBL" id="CAE7185189.1"/>
    </source>
</evidence>
<keyword evidence="5" id="KW-0812">Transmembrane</keyword>
<feature type="chain" id="PRO_5032280071" evidence="6">
    <location>
        <begin position="22"/>
        <end position="682"/>
    </location>
</feature>
<keyword evidence="2" id="KW-0813">Transport</keyword>
<dbReference type="GO" id="GO:1904680">
    <property type="term" value="F:peptide transmembrane transporter activity"/>
    <property type="evidence" value="ECO:0007669"/>
    <property type="project" value="TreeGrafter"/>
</dbReference>
<dbReference type="Proteomes" id="UP000649617">
    <property type="component" value="Unassembled WGS sequence"/>
</dbReference>
<dbReference type="PANTHER" id="PTHR30290">
    <property type="entry name" value="PERIPLASMIC BINDING COMPONENT OF ABC TRANSPORTER"/>
    <property type="match status" value="1"/>
</dbReference>